<organism evidence="2 3">
    <name type="scientific">Scylla paramamosain</name>
    <name type="common">Mud crab</name>
    <dbReference type="NCBI Taxonomy" id="85552"/>
    <lineage>
        <taxon>Eukaryota</taxon>
        <taxon>Metazoa</taxon>
        <taxon>Ecdysozoa</taxon>
        <taxon>Arthropoda</taxon>
        <taxon>Crustacea</taxon>
        <taxon>Multicrustacea</taxon>
        <taxon>Malacostraca</taxon>
        <taxon>Eumalacostraca</taxon>
        <taxon>Eucarida</taxon>
        <taxon>Decapoda</taxon>
        <taxon>Pleocyemata</taxon>
        <taxon>Brachyura</taxon>
        <taxon>Eubrachyura</taxon>
        <taxon>Portunoidea</taxon>
        <taxon>Portunidae</taxon>
        <taxon>Portuninae</taxon>
        <taxon>Scylla</taxon>
    </lineage>
</organism>
<protein>
    <submittedName>
        <fullName evidence="2">Uncharacterized protein</fullName>
    </submittedName>
</protein>
<feature type="compositionally biased region" description="Basic and acidic residues" evidence="1">
    <location>
        <begin position="191"/>
        <end position="201"/>
    </location>
</feature>
<name>A0AAW0U8K2_SCYPA</name>
<feature type="region of interest" description="Disordered" evidence="1">
    <location>
        <begin position="171"/>
        <end position="213"/>
    </location>
</feature>
<evidence type="ECO:0000313" key="3">
    <source>
        <dbReference type="Proteomes" id="UP001487740"/>
    </source>
</evidence>
<accession>A0AAW0U8K2</accession>
<gene>
    <name evidence="2" type="ORF">O3P69_005868</name>
</gene>
<dbReference type="Proteomes" id="UP001487740">
    <property type="component" value="Unassembled WGS sequence"/>
</dbReference>
<keyword evidence="3" id="KW-1185">Reference proteome</keyword>
<proteinExistence type="predicted"/>
<sequence>MSLEGSLHALPELSGAKVTARVSVATLGCKDDAQDTQELIEARPGIRYSRPDVTDTRTTCLRLLEDTRDLEEADFSFGFFSGSPDLARPADDFLIADKLSTSRSLSPAEGVVEQESTPIRREEPLCLVASGSRRLSMSLEDLPTDIQEHILRCQCSCDHLGYGNFSSAGREDKNSACLGQEGGDEEDEWEEDRKEKEKDQKESEDDDKQDQVRTHKVNIAYTAASDGAILDFEAVGETMPVTSVGSGRGLERGCASCWCSERRQAWVLECRLLFALTPVPPTTSASPLPGRC</sequence>
<evidence type="ECO:0000256" key="1">
    <source>
        <dbReference type="SAM" id="MobiDB-lite"/>
    </source>
</evidence>
<reference evidence="2 3" key="1">
    <citation type="submission" date="2023-03" db="EMBL/GenBank/DDBJ databases">
        <title>High-quality genome of Scylla paramamosain provides insights in environmental adaptation.</title>
        <authorList>
            <person name="Zhang L."/>
        </authorList>
    </citation>
    <scope>NUCLEOTIDE SEQUENCE [LARGE SCALE GENOMIC DNA]</scope>
    <source>
        <strain evidence="2">LZ_2023a</strain>
        <tissue evidence="2">Muscle</tissue>
    </source>
</reference>
<comment type="caution">
    <text evidence="2">The sequence shown here is derived from an EMBL/GenBank/DDBJ whole genome shotgun (WGS) entry which is preliminary data.</text>
</comment>
<dbReference type="AlphaFoldDB" id="A0AAW0U8K2"/>
<evidence type="ECO:0000313" key="2">
    <source>
        <dbReference type="EMBL" id="KAK8394682.1"/>
    </source>
</evidence>
<dbReference type="EMBL" id="JARAKH010000018">
    <property type="protein sequence ID" value="KAK8394682.1"/>
    <property type="molecule type" value="Genomic_DNA"/>
</dbReference>